<organism evidence="4 5">
    <name type="scientific">Chitinophaga dinghuensis</name>
    <dbReference type="NCBI Taxonomy" id="1539050"/>
    <lineage>
        <taxon>Bacteria</taxon>
        <taxon>Pseudomonadati</taxon>
        <taxon>Bacteroidota</taxon>
        <taxon>Chitinophagia</taxon>
        <taxon>Chitinophagales</taxon>
        <taxon>Chitinophagaceae</taxon>
        <taxon>Chitinophaga</taxon>
    </lineage>
</organism>
<evidence type="ECO:0000256" key="2">
    <source>
        <dbReference type="ARBA" id="ARBA00011245"/>
    </source>
</evidence>
<dbReference type="Proteomes" id="UP000249819">
    <property type="component" value="Unassembled WGS sequence"/>
</dbReference>
<evidence type="ECO:0000313" key="5">
    <source>
        <dbReference type="Proteomes" id="UP000249819"/>
    </source>
</evidence>
<protein>
    <submittedName>
        <fullName evidence="4">Galactose mutarotase-like enzyme</fullName>
    </submittedName>
</protein>
<dbReference type="GO" id="GO:0016853">
    <property type="term" value="F:isomerase activity"/>
    <property type="evidence" value="ECO:0007669"/>
    <property type="project" value="InterPro"/>
</dbReference>
<keyword evidence="5" id="KW-1185">Reference proteome</keyword>
<dbReference type="Gene3D" id="2.70.98.10">
    <property type="match status" value="1"/>
</dbReference>
<keyword evidence="3" id="KW-0106">Calcium</keyword>
<dbReference type="AlphaFoldDB" id="A0A327W087"/>
<sequence length="289" mass="32699">MIRLSNEKLTVDIAEKGAELQSIKRNDNSLEYMWSGDPAFWGKKSPVLFPIVGGLKNNSYHYNGQEYTLGRHGFARDMNFTVVEQGPDNVLFSLVATEETLKVYPFHFIFSIRYVLTDTKITVSYHVKNTGNEMMYFSVGAHPAFKVPVAEGSSFTDYYLHFSHTENAGRWPLSEKGLIEMEPTPLLNNTQKLPLEKSLFYEDALVFKHLASNQISIKSDLTSYGVTVQFDDFPYMGIWSAKDANFVCIEPWCGIADNVYTTSELAAKEGINALHPGQLFDRSWSVTVQ</sequence>
<evidence type="ECO:0000256" key="3">
    <source>
        <dbReference type="ARBA" id="ARBA00022837"/>
    </source>
</evidence>
<accession>A0A327W087</accession>
<dbReference type="OrthoDB" id="9795355at2"/>
<dbReference type="InterPro" id="IPR014718">
    <property type="entry name" value="GH-type_carb-bd"/>
</dbReference>
<dbReference type="RefSeq" id="WP_111592592.1">
    <property type="nucleotide sequence ID" value="NZ_QLMA01000004.1"/>
</dbReference>
<dbReference type="SUPFAM" id="SSF74650">
    <property type="entry name" value="Galactose mutarotase-like"/>
    <property type="match status" value="1"/>
</dbReference>
<dbReference type="Pfam" id="PF01263">
    <property type="entry name" value="Aldose_epim"/>
    <property type="match status" value="1"/>
</dbReference>
<dbReference type="InterPro" id="IPR037481">
    <property type="entry name" value="LacX"/>
</dbReference>
<comment type="cofactor">
    <cofactor evidence="1">
        <name>Ca(2+)</name>
        <dbReference type="ChEBI" id="CHEBI:29108"/>
    </cofactor>
</comment>
<name>A0A327W087_9BACT</name>
<gene>
    <name evidence="4" type="ORF">CLV59_104268</name>
</gene>
<dbReference type="PANTHER" id="PTHR11122">
    <property type="entry name" value="APOSPORY-ASSOCIATED PROTEIN C-RELATED"/>
    <property type="match status" value="1"/>
</dbReference>
<evidence type="ECO:0000256" key="1">
    <source>
        <dbReference type="ARBA" id="ARBA00001913"/>
    </source>
</evidence>
<dbReference type="GO" id="GO:0030246">
    <property type="term" value="F:carbohydrate binding"/>
    <property type="evidence" value="ECO:0007669"/>
    <property type="project" value="InterPro"/>
</dbReference>
<dbReference type="PANTHER" id="PTHR11122:SF13">
    <property type="entry name" value="GLUCOSE-6-PHOSPHATE 1-EPIMERASE"/>
    <property type="match status" value="1"/>
</dbReference>
<comment type="caution">
    <text evidence="4">The sequence shown here is derived from an EMBL/GenBank/DDBJ whole genome shotgun (WGS) entry which is preliminary data.</text>
</comment>
<dbReference type="CDD" id="cd09024">
    <property type="entry name" value="Aldose_epim_lacX"/>
    <property type="match status" value="1"/>
</dbReference>
<dbReference type="EMBL" id="QLMA01000004">
    <property type="protein sequence ID" value="RAJ82043.1"/>
    <property type="molecule type" value="Genomic_DNA"/>
</dbReference>
<reference evidence="4 5" key="1">
    <citation type="submission" date="2018-06" db="EMBL/GenBank/DDBJ databases">
        <title>Genomic Encyclopedia of Archaeal and Bacterial Type Strains, Phase II (KMG-II): from individual species to whole genera.</title>
        <authorList>
            <person name="Goeker M."/>
        </authorList>
    </citation>
    <scope>NUCLEOTIDE SEQUENCE [LARGE SCALE GENOMIC DNA]</scope>
    <source>
        <strain evidence="4 5">DSM 29821</strain>
    </source>
</reference>
<dbReference type="GO" id="GO:0005975">
    <property type="term" value="P:carbohydrate metabolic process"/>
    <property type="evidence" value="ECO:0007669"/>
    <property type="project" value="InterPro"/>
</dbReference>
<dbReference type="InterPro" id="IPR008183">
    <property type="entry name" value="Aldose_1/G6P_1-epimerase"/>
</dbReference>
<evidence type="ECO:0000313" key="4">
    <source>
        <dbReference type="EMBL" id="RAJ82043.1"/>
    </source>
</evidence>
<proteinExistence type="predicted"/>
<dbReference type="InterPro" id="IPR011013">
    <property type="entry name" value="Gal_mutarotase_sf_dom"/>
</dbReference>
<comment type="subunit">
    <text evidence="2">Monomer.</text>
</comment>